<dbReference type="Gene3D" id="2.80.10.50">
    <property type="match status" value="1"/>
</dbReference>
<feature type="compositionally biased region" description="Basic residues" evidence="8">
    <location>
        <begin position="107"/>
        <end position="131"/>
    </location>
</feature>
<dbReference type="GO" id="GO:0019221">
    <property type="term" value="P:cytokine-mediated signaling pathway"/>
    <property type="evidence" value="ECO:0007669"/>
    <property type="project" value="TreeGrafter"/>
</dbReference>
<reference evidence="9" key="1">
    <citation type="submission" date="2025-08" db="UniProtKB">
        <authorList>
            <consortium name="Ensembl"/>
        </authorList>
    </citation>
    <scope>IDENTIFICATION</scope>
</reference>
<evidence type="ECO:0000256" key="6">
    <source>
        <dbReference type="ARBA" id="ARBA00032732"/>
    </source>
</evidence>
<accession>A0A8C5NJ16</accession>
<feature type="compositionally biased region" description="Basic residues" evidence="8">
    <location>
        <begin position="185"/>
        <end position="196"/>
    </location>
</feature>
<reference evidence="9" key="2">
    <citation type="submission" date="2025-09" db="UniProtKB">
        <authorList>
            <consortium name="Ensembl"/>
        </authorList>
    </citation>
    <scope>IDENTIFICATION</scope>
</reference>
<comment type="similarity">
    <text evidence="2">Belongs to the IL-1 family.</text>
</comment>
<evidence type="ECO:0000256" key="1">
    <source>
        <dbReference type="ARBA" id="ARBA00004613"/>
    </source>
</evidence>
<dbReference type="GO" id="GO:0071222">
    <property type="term" value="P:cellular response to lipopolysaccharide"/>
    <property type="evidence" value="ECO:0007669"/>
    <property type="project" value="TreeGrafter"/>
</dbReference>
<dbReference type="InterPro" id="IPR000975">
    <property type="entry name" value="IL-1_fam"/>
</dbReference>
<evidence type="ECO:0000256" key="2">
    <source>
        <dbReference type="ARBA" id="ARBA00010448"/>
    </source>
</evidence>
<keyword evidence="4" id="KW-0964">Secreted</keyword>
<dbReference type="GO" id="GO:0005149">
    <property type="term" value="F:interleukin-1 receptor binding"/>
    <property type="evidence" value="ECO:0007669"/>
    <property type="project" value="InterPro"/>
</dbReference>
<dbReference type="PRINTS" id="PR01360">
    <property type="entry name" value="INTRLEUKIN1X"/>
</dbReference>
<evidence type="ECO:0000256" key="7">
    <source>
        <dbReference type="ARBA" id="ARBA00034096"/>
    </source>
</evidence>
<evidence type="ECO:0000256" key="3">
    <source>
        <dbReference type="ARBA" id="ARBA00020519"/>
    </source>
</evidence>
<dbReference type="PANTHER" id="PTHR10078">
    <property type="entry name" value="INTERLEUKIN-1 FAMILY MEMBER"/>
    <property type="match status" value="1"/>
</dbReference>
<dbReference type="SUPFAM" id="SSF50353">
    <property type="entry name" value="Cytokine"/>
    <property type="match status" value="1"/>
</dbReference>
<organism evidence="9 10">
    <name type="scientific">Junco hyemalis</name>
    <name type="common">Dark-eyed junco</name>
    <dbReference type="NCBI Taxonomy" id="40217"/>
    <lineage>
        <taxon>Eukaryota</taxon>
        <taxon>Metazoa</taxon>
        <taxon>Chordata</taxon>
        <taxon>Craniata</taxon>
        <taxon>Vertebrata</taxon>
        <taxon>Euteleostomi</taxon>
        <taxon>Archelosauria</taxon>
        <taxon>Archosauria</taxon>
        <taxon>Dinosauria</taxon>
        <taxon>Saurischia</taxon>
        <taxon>Theropoda</taxon>
        <taxon>Coelurosauria</taxon>
        <taxon>Aves</taxon>
        <taxon>Neognathae</taxon>
        <taxon>Neoaves</taxon>
        <taxon>Telluraves</taxon>
        <taxon>Australaves</taxon>
        <taxon>Passeriformes</taxon>
        <taxon>Passerellidae</taxon>
        <taxon>Junco</taxon>
    </lineage>
</organism>
<proteinExistence type="inferred from homology"/>
<feature type="compositionally biased region" description="Low complexity" evidence="8">
    <location>
        <begin position="132"/>
        <end position="142"/>
    </location>
</feature>
<evidence type="ECO:0000256" key="5">
    <source>
        <dbReference type="ARBA" id="ARBA00022729"/>
    </source>
</evidence>
<keyword evidence="5" id="KW-0732">Signal</keyword>
<dbReference type="PANTHER" id="PTHR10078:SF28">
    <property type="entry name" value="INTERLEUKIN-1 RECEPTOR ANTAGONIST PROTEIN"/>
    <property type="match status" value="1"/>
</dbReference>
<dbReference type="GO" id="GO:0005615">
    <property type="term" value="C:extracellular space"/>
    <property type="evidence" value="ECO:0007669"/>
    <property type="project" value="InterPro"/>
</dbReference>
<sequence length="218" mass="23629">TLGTVAPSGGTAVPASPARLWDVNQRSLYLRDDQLVAGHLQGANAALEEKVFWVPNRALQPARLPVILGIRSGSRCLRTERGPAGEPRLRLQVRTAGGHPGTSTAPARRRALGGSPRRARPAGRCPGRARSRWAAAGSRSAAVPTRCSCRPGSPASAGRCTAGHRSARTWWRWHSRPWRASARPGTRRRRPRRSGCGRRAGTPARPGHRAPPWSWRRG</sequence>
<comment type="function">
    <text evidence="7">Anti-inflammatory antagonist of interleukin-1 family of proinflammatory cytokines such as interleukin-1beta/IL1B and interleukin-1alpha/IL1A. Protects from immune dysregulation and uncontrolled systemic inflammation triggered by IL1 for a range of innate stimulatory agents such as pathogens.</text>
</comment>
<dbReference type="Proteomes" id="UP000694408">
    <property type="component" value="Unplaced"/>
</dbReference>
<evidence type="ECO:0000313" key="9">
    <source>
        <dbReference type="Ensembl" id="ENSJHYP00000002130.1"/>
    </source>
</evidence>
<evidence type="ECO:0000313" key="10">
    <source>
        <dbReference type="Proteomes" id="UP000694408"/>
    </source>
</evidence>
<comment type="subcellular location">
    <subcellularLocation>
        <location evidence="1">Secreted</location>
    </subcellularLocation>
</comment>
<dbReference type="AlphaFoldDB" id="A0A8C5NJ16"/>
<feature type="region of interest" description="Disordered" evidence="8">
    <location>
        <begin position="180"/>
        <end position="218"/>
    </location>
</feature>
<protein>
    <recommendedName>
        <fullName evidence="3">Interleukin-1 receptor antagonist protein</fullName>
    </recommendedName>
    <alternativeName>
        <fullName evidence="6">IL1 inhibitor</fullName>
    </alternativeName>
</protein>
<feature type="region of interest" description="Disordered" evidence="8">
    <location>
        <begin position="95"/>
        <end position="163"/>
    </location>
</feature>
<dbReference type="GO" id="GO:0010628">
    <property type="term" value="P:positive regulation of gene expression"/>
    <property type="evidence" value="ECO:0007669"/>
    <property type="project" value="TreeGrafter"/>
</dbReference>
<dbReference type="GO" id="GO:0002437">
    <property type="term" value="P:inflammatory response to antigenic stimulus"/>
    <property type="evidence" value="ECO:0007669"/>
    <property type="project" value="TreeGrafter"/>
</dbReference>
<dbReference type="Ensembl" id="ENSJHYT00000002646.1">
    <property type="protein sequence ID" value="ENSJHYP00000002130.1"/>
    <property type="gene ID" value="ENSJHYG00000001816.1"/>
</dbReference>
<dbReference type="InterPro" id="IPR008996">
    <property type="entry name" value="IL1/FGF"/>
</dbReference>
<dbReference type="GO" id="GO:0005125">
    <property type="term" value="F:cytokine activity"/>
    <property type="evidence" value="ECO:0007669"/>
    <property type="project" value="InterPro"/>
</dbReference>
<evidence type="ECO:0000256" key="4">
    <source>
        <dbReference type="ARBA" id="ARBA00022525"/>
    </source>
</evidence>
<dbReference type="InterPro" id="IPR003297">
    <property type="entry name" value="IL-1RA/IL-36"/>
</dbReference>
<name>A0A8C5NJ16_JUNHY</name>
<keyword evidence="10" id="KW-1185">Reference proteome</keyword>
<evidence type="ECO:0000256" key="8">
    <source>
        <dbReference type="SAM" id="MobiDB-lite"/>
    </source>
</evidence>